<comment type="subcellular location">
    <subcellularLocation>
        <location evidence="1">Cytoplasm</location>
    </subcellularLocation>
</comment>
<gene>
    <name evidence="11" type="ORF">CALMAC_LOCUS15099</name>
</gene>
<dbReference type="PANTHER" id="PTHR21064">
    <property type="entry name" value="AMINOGLYCOSIDE PHOSPHOTRANSFERASE DOMAIN-CONTAINING PROTEIN-RELATED"/>
    <property type="match status" value="1"/>
</dbReference>
<evidence type="ECO:0000256" key="3">
    <source>
        <dbReference type="ARBA" id="ARBA00022490"/>
    </source>
</evidence>
<dbReference type="SUPFAM" id="SSF56112">
    <property type="entry name" value="Protein kinase-like (PK-like)"/>
    <property type="match status" value="1"/>
</dbReference>
<evidence type="ECO:0000256" key="1">
    <source>
        <dbReference type="ARBA" id="ARBA00004496"/>
    </source>
</evidence>
<evidence type="ECO:0000259" key="10">
    <source>
        <dbReference type="Pfam" id="PF01636"/>
    </source>
</evidence>
<proteinExistence type="inferred from homology"/>
<sequence length="355" mass="40833">MYDDMKKAQMSLDQAKQIALDCFDLEVSQIKELNGYDDKNYYLLARRRNDTQEIGYVLKVINSEDSKNEKLFEAQSLLLEHLGKKGLPCPKPILTKNKKLQVKVKLNGVEHLVRILEYIDGILLNKVECTPKLLYQVGRITAELDEAMMDFHHEAYSNRKFPWMLELVPDIKKYLYALKDSVKEDLVTTIVKDFEGRVLSVSSNFKRGIIHGDINEQNIIVEKGDNNEYLLKGIIDFGDVNEACYLFELAIVMTYMILEAKDVEVGGYVIAGYESVWDVPIEEFRLLKICIEARLCQSLVLGAYCSLREPENSYILSTAAKGWETLNKVRSYPEDKLLERWRSIADQQKSSCKST</sequence>
<dbReference type="InterPro" id="IPR050249">
    <property type="entry name" value="Pseudomonas-type_ThrB"/>
</dbReference>
<dbReference type="Pfam" id="PF01636">
    <property type="entry name" value="APH"/>
    <property type="match status" value="1"/>
</dbReference>
<dbReference type="EMBL" id="CAACVG010010574">
    <property type="protein sequence ID" value="VEN56110.1"/>
    <property type="molecule type" value="Genomic_DNA"/>
</dbReference>
<dbReference type="FunFam" id="3.30.200.20:FF:000549">
    <property type="entry name" value="hydroxylysine kinase"/>
    <property type="match status" value="1"/>
</dbReference>
<accession>A0A653D7J1</accession>
<dbReference type="EC" id="2.7.1.81" evidence="8"/>
<name>A0A653D7J1_CALMS</name>
<comment type="similarity">
    <text evidence="2">Belongs to the aminoglycoside phosphotransferase family.</text>
</comment>
<keyword evidence="5" id="KW-0418">Kinase</keyword>
<evidence type="ECO:0000256" key="9">
    <source>
        <dbReference type="ARBA" id="ARBA00040505"/>
    </source>
</evidence>
<dbReference type="GO" id="GO:0047992">
    <property type="term" value="F:hydroxylysine kinase activity"/>
    <property type="evidence" value="ECO:0007669"/>
    <property type="project" value="UniProtKB-EC"/>
</dbReference>
<keyword evidence="12" id="KW-1185">Reference proteome</keyword>
<dbReference type="OrthoDB" id="9973935at2759"/>
<dbReference type="Gene3D" id="3.30.200.20">
    <property type="entry name" value="Phosphorylase Kinase, domain 1"/>
    <property type="match status" value="1"/>
</dbReference>
<evidence type="ECO:0000256" key="6">
    <source>
        <dbReference type="ARBA" id="ARBA00036820"/>
    </source>
</evidence>
<feature type="domain" description="Aminoglycoside phosphotransferase" evidence="10">
    <location>
        <begin position="34"/>
        <end position="278"/>
    </location>
</feature>
<evidence type="ECO:0000256" key="4">
    <source>
        <dbReference type="ARBA" id="ARBA00022679"/>
    </source>
</evidence>
<dbReference type="InterPro" id="IPR011009">
    <property type="entry name" value="Kinase-like_dom_sf"/>
</dbReference>
<comment type="function">
    <text evidence="7">Catalyzes the GTP-dependent phosphorylation of 5-hydroxy-L-lysine.</text>
</comment>
<reference evidence="11 12" key="1">
    <citation type="submission" date="2019-01" db="EMBL/GenBank/DDBJ databases">
        <authorList>
            <person name="Sayadi A."/>
        </authorList>
    </citation>
    <scope>NUCLEOTIDE SEQUENCE [LARGE SCALE GENOMIC DNA]</scope>
</reference>
<dbReference type="InterPro" id="IPR002575">
    <property type="entry name" value="Aminoglycoside_PTrfase"/>
</dbReference>
<dbReference type="FunFam" id="3.90.1200.10:FF:000007">
    <property type="entry name" value="hydroxylysine kinase isoform X1"/>
    <property type="match status" value="1"/>
</dbReference>
<dbReference type="PANTHER" id="PTHR21064:SF1">
    <property type="entry name" value="HYDROXYLYSINE KINASE"/>
    <property type="match status" value="1"/>
</dbReference>
<comment type="catalytic activity">
    <reaction evidence="6">
        <text>(5R)-5-hydroxy-L-lysine + GTP = (5R)-5-phosphooxy-L-lysine + GDP + H(+)</text>
        <dbReference type="Rhea" id="RHEA:19049"/>
        <dbReference type="ChEBI" id="CHEBI:15378"/>
        <dbReference type="ChEBI" id="CHEBI:37565"/>
        <dbReference type="ChEBI" id="CHEBI:57882"/>
        <dbReference type="ChEBI" id="CHEBI:58189"/>
        <dbReference type="ChEBI" id="CHEBI:58357"/>
        <dbReference type="EC" id="2.7.1.81"/>
    </reaction>
</comment>
<evidence type="ECO:0000313" key="11">
    <source>
        <dbReference type="EMBL" id="VEN56110.1"/>
    </source>
</evidence>
<protein>
    <recommendedName>
        <fullName evidence="9">Hydroxylysine kinase</fullName>
        <ecNumber evidence="8">2.7.1.81</ecNumber>
    </recommendedName>
</protein>
<evidence type="ECO:0000256" key="7">
    <source>
        <dbReference type="ARBA" id="ARBA00037368"/>
    </source>
</evidence>
<organism evidence="11 12">
    <name type="scientific">Callosobruchus maculatus</name>
    <name type="common">Southern cowpea weevil</name>
    <name type="synonym">Pulse bruchid</name>
    <dbReference type="NCBI Taxonomy" id="64391"/>
    <lineage>
        <taxon>Eukaryota</taxon>
        <taxon>Metazoa</taxon>
        <taxon>Ecdysozoa</taxon>
        <taxon>Arthropoda</taxon>
        <taxon>Hexapoda</taxon>
        <taxon>Insecta</taxon>
        <taxon>Pterygota</taxon>
        <taxon>Neoptera</taxon>
        <taxon>Endopterygota</taxon>
        <taxon>Coleoptera</taxon>
        <taxon>Polyphaga</taxon>
        <taxon>Cucujiformia</taxon>
        <taxon>Chrysomeloidea</taxon>
        <taxon>Chrysomelidae</taxon>
        <taxon>Bruchinae</taxon>
        <taxon>Bruchini</taxon>
        <taxon>Callosobruchus</taxon>
    </lineage>
</organism>
<evidence type="ECO:0000256" key="8">
    <source>
        <dbReference type="ARBA" id="ARBA00038873"/>
    </source>
</evidence>
<dbReference type="Gene3D" id="3.90.1200.10">
    <property type="match status" value="1"/>
</dbReference>
<dbReference type="Proteomes" id="UP000410492">
    <property type="component" value="Unassembled WGS sequence"/>
</dbReference>
<keyword evidence="3" id="KW-0963">Cytoplasm</keyword>
<keyword evidence="4" id="KW-0808">Transferase</keyword>
<evidence type="ECO:0000256" key="2">
    <source>
        <dbReference type="ARBA" id="ARBA00006219"/>
    </source>
</evidence>
<dbReference type="GO" id="GO:0005737">
    <property type="term" value="C:cytoplasm"/>
    <property type="evidence" value="ECO:0007669"/>
    <property type="project" value="UniProtKB-SubCell"/>
</dbReference>
<evidence type="ECO:0000313" key="12">
    <source>
        <dbReference type="Proteomes" id="UP000410492"/>
    </source>
</evidence>
<dbReference type="AlphaFoldDB" id="A0A653D7J1"/>
<evidence type="ECO:0000256" key="5">
    <source>
        <dbReference type="ARBA" id="ARBA00022777"/>
    </source>
</evidence>